<dbReference type="Gene3D" id="1.25.40.390">
    <property type="match status" value="1"/>
</dbReference>
<dbReference type="AlphaFoldDB" id="A0A1M5WRC9"/>
<reference evidence="9 10" key="1">
    <citation type="submission" date="2016-11" db="EMBL/GenBank/DDBJ databases">
        <authorList>
            <person name="Jaros S."/>
            <person name="Januszkiewicz K."/>
            <person name="Wedrychowicz H."/>
        </authorList>
    </citation>
    <scope>NUCLEOTIDE SEQUENCE [LARGE SCALE GENOMIC DNA]</scope>
    <source>
        <strain evidence="9 10">DSM 24574</strain>
    </source>
</reference>
<evidence type="ECO:0000256" key="2">
    <source>
        <dbReference type="ARBA" id="ARBA00006275"/>
    </source>
</evidence>
<gene>
    <name evidence="9" type="ORF">SAMN04488109_5937</name>
</gene>
<dbReference type="PROSITE" id="PS51257">
    <property type="entry name" value="PROKAR_LIPOPROTEIN"/>
    <property type="match status" value="1"/>
</dbReference>
<dbReference type="CDD" id="cd08977">
    <property type="entry name" value="SusD"/>
    <property type="match status" value="1"/>
</dbReference>
<sequence>MKAKFINFIFVLSVVVLLSSCDDYLALDPISTNTSANAYLTASDAEAAVTGAYDSFSQEYYIWDNIIFNDVMSDNYYAGGDNAEIFAVEDLNVVPTNSRLWNNWSQIYNGILKANIVLDKIPAITDIQLTETRRSQMLGEASFLRAFHYYQLVKMWGGVPLITKPVSSTSPSETQIAASTEAEVYAQIIADLEFAVANLPDKYSDAADVNKARATKGAANAMLAKVYAQKSDRDYAKVIQYANAVISSPAGYTLLAKYGDLWDGAHYNNAESIMEVQFVGGTEANWGPGLLLPPSITNDTWRKFVTPSHDLINAFDAEGDTQRKDASILFEKAPWADEFWSVTVNGQVPFAYKWKTSVSSTNRQYIVRLADIILLKAEAMAATGDIGGAKTALNLVRHRAGLGDTPATDAAQLKTAILNERRLELTQEAQRWDDLRRNNVAVDVMNNLVEMNLITGQQKVYNMTKEKQLLPIPQSERNRNVNLGQNPGYN</sequence>
<dbReference type="Proteomes" id="UP000184212">
    <property type="component" value="Unassembled WGS sequence"/>
</dbReference>
<dbReference type="GO" id="GO:0009279">
    <property type="term" value="C:cell outer membrane"/>
    <property type="evidence" value="ECO:0007669"/>
    <property type="project" value="UniProtKB-SubCell"/>
</dbReference>
<protein>
    <submittedName>
        <fullName evidence="9">SusD family protein</fullName>
    </submittedName>
</protein>
<dbReference type="InterPro" id="IPR033985">
    <property type="entry name" value="SusD-like_N"/>
</dbReference>
<evidence type="ECO:0000313" key="9">
    <source>
        <dbReference type="EMBL" id="SHH90068.1"/>
    </source>
</evidence>
<keyword evidence="3 6" id="KW-0732">Signal</keyword>
<evidence type="ECO:0000256" key="4">
    <source>
        <dbReference type="ARBA" id="ARBA00023136"/>
    </source>
</evidence>
<dbReference type="InterPro" id="IPR012944">
    <property type="entry name" value="SusD_RagB_dom"/>
</dbReference>
<dbReference type="STRING" id="947013.SAMN04488109_5937"/>
<evidence type="ECO:0000256" key="6">
    <source>
        <dbReference type="SAM" id="SignalP"/>
    </source>
</evidence>
<evidence type="ECO:0000256" key="5">
    <source>
        <dbReference type="ARBA" id="ARBA00023237"/>
    </source>
</evidence>
<name>A0A1M5WRC9_9BACT</name>
<evidence type="ECO:0000313" key="10">
    <source>
        <dbReference type="Proteomes" id="UP000184212"/>
    </source>
</evidence>
<keyword evidence="4" id="KW-0472">Membrane</keyword>
<evidence type="ECO:0000259" key="7">
    <source>
        <dbReference type="Pfam" id="PF07980"/>
    </source>
</evidence>
<dbReference type="Pfam" id="PF14322">
    <property type="entry name" value="SusD-like_3"/>
    <property type="match status" value="1"/>
</dbReference>
<dbReference type="OrthoDB" id="9792139at2"/>
<dbReference type="Pfam" id="PF07980">
    <property type="entry name" value="SusD_RagB"/>
    <property type="match status" value="1"/>
</dbReference>
<feature type="chain" id="PRO_5011957467" evidence="6">
    <location>
        <begin position="27"/>
        <end position="490"/>
    </location>
</feature>
<proteinExistence type="inferred from homology"/>
<keyword evidence="5" id="KW-0998">Cell outer membrane</keyword>
<comment type="similarity">
    <text evidence="2">Belongs to the SusD family.</text>
</comment>
<dbReference type="InterPro" id="IPR011990">
    <property type="entry name" value="TPR-like_helical_dom_sf"/>
</dbReference>
<evidence type="ECO:0000256" key="3">
    <source>
        <dbReference type="ARBA" id="ARBA00022729"/>
    </source>
</evidence>
<comment type="subcellular location">
    <subcellularLocation>
        <location evidence="1">Cell outer membrane</location>
    </subcellularLocation>
</comment>
<feature type="domain" description="RagB/SusD" evidence="7">
    <location>
        <begin position="354"/>
        <end position="489"/>
    </location>
</feature>
<organism evidence="9 10">
    <name type="scientific">Chryseolinea serpens</name>
    <dbReference type="NCBI Taxonomy" id="947013"/>
    <lineage>
        <taxon>Bacteria</taxon>
        <taxon>Pseudomonadati</taxon>
        <taxon>Bacteroidota</taxon>
        <taxon>Cytophagia</taxon>
        <taxon>Cytophagales</taxon>
        <taxon>Fulvivirgaceae</taxon>
        <taxon>Chryseolinea</taxon>
    </lineage>
</organism>
<dbReference type="EMBL" id="FQWQ01000005">
    <property type="protein sequence ID" value="SHH90068.1"/>
    <property type="molecule type" value="Genomic_DNA"/>
</dbReference>
<feature type="signal peptide" evidence="6">
    <location>
        <begin position="1"/>
        <end position="26"/>
    </location>
</feature>
<keyword evidence="10" id="KW-1185">Reference proteome</keyword>
<accession>A0A1M5WRC9</accession>
<evidence type="ECO:0000256" key="1">
    <source>
        <dbReference type="ARBA" id="ARBA00004442"/>
    </source>
</evidence>
<feature type="domain" description="SusD-like N-terminal" evidence="8">
    <location>
        <begin position="50"/>
        <end position="227"/>
    </location>
</feature>
<dbReference type="RefSeq" id="WP_073141905.1">
    <property type="nucleotide sequence ID" value="NZ_FQWQ01000005.1"/>
</dbReference>
<evidence type="ECO:0000259" key="8">
    <source>
        <dbReference type="Pfam" id="PF14322"/>
    </source>
</evidence>
<dbReference type="SUPFAM" id="SSF48452">
    <property type="entry name" value="TPR-like"/>
    <property type="match status" value="1"/>
</dbReference>